<dbReference type="PANTHER" id="PTHR11961">
    <property type="entry name" value="CYTOCHROME C"/>
    <property type="match status" value="1"/>
</dbReference>
<sequence>MFDTMTFTKILGAVCGSLLIFLLGGWAGEIIYHGGGGHGDEHEQAYVIEVEDSAPAEEEVEEVDFASLMAEADPGRGERVFSKCRACHKLEDGANGTGPHLYGLVGRDIGEVDGFNYSGALSEVAEVWTPENLNGFLEAPRDWAPGTSMGFAGLNSAEERANLIAYLDTIGG</sequence>
<keyword evidence="3 6" id="KW-0479">Metal-binding</keyword>
<evidence type="ECO:0000256" key="1">
    <source>
        <dbReference type="ARBA" id="ARBA00022448"/>
    </source>
</evidence>
<evidence type="ECO:0000256" key="3">
    <source>
        <dbReference type="ARBA" id="ARBA00022723"/>
    </source>
</evidence>
<dbReference type="InterPro" id="IPR002327">
    <property type="entry name" value="Cyt_c_1A/1B"/>
</dbReference>
<dbReference type="PRINTS" id="PR00604">
    <property type="entry name" value="CYTCHRMECIAB"/>
</dbReference>
<evidence type="ECO:0000256" key="5">
    <source>
        <dbReference type="ARBA" id="ARBA00023004"/>
    </source>
</evidence>
<dbReference type="Gene3D" id="1.10.760.10">
    <property type="entry name" value="Cytochrome c-like domain"/>
    <property type="match status" value="1"/>
</dbReference>
<dbReference type="AlphaFoldDB" id="A0A6N6JF72"/>
<dbReference type="InterPro" id="IPR009056">
    <property type="entry name" value="Cyt_c-like_dom"/>
</dbReference>
<dbReference type="SUPFAM" id="SSF46626">
    <property type="entry name" value="Cytochrome c"/>
    <property type="match status" value="1"/>
</dbReference>
<comment type="caution">
    <text evidence="8">The sequence shown here is derived from an EMBL/GenBank/DDBJ whole genome shotgun (WGS) entry which is preliminary data.</text>
</comment>
<evidence type="ECO:0000256" key="6">
    <source>
        <dbReference type="PROSITE-ProRule" id="PRU00433"/>
    </source>
</evidence>
<evidence type="ECO:0000313" key="9">
    <source>
        <dbReference type="Proteomes" id="UP000436822"/>
    </source>
</evidence>
<organism evidence="8 9">
    <name type="scientific">Litoreibacter roseus</name>
    <dbReference type="NCBI Taxonomy" id="2601869"/>
    <lineage>
        <taxon>Bacteria</taxon>
        <taxon>Pseudomonadati</taxon>
        <taxon>Pseudomonadota</taxon>
        <taxon>Alphaproteobacteria</taxon>
        <taxon>Rhodobacterales</taxon>
        <taxon>Roseobacteraceae</taxon>
        <taxon>Litoreibacter</taxon>
    </lineage>
</organism>
<dbReference type="GO" id="GO:0009055">
    <property type="term" value="F:electron transfer activity"/>
    <property type="evidence" value="ECO:0007669"/>
    <property type="project" value="InterPro"/>
</dbReference>
<evidence type="ECO:0000256" key="4">
    <source>
        <dbReference type="ARBA" id="ARBA00022982"/>
    </source>
</evidence>
<name>A0A6N6JF72_9RHOB</name>
<feature type="domain" description="Cytochrome c" evidence="7">
    <location>
        <begin position="72"/>
        <end position="171"/>
    </location>
</feature>
<protein>
    <submittedName>
        <fullName evidence="8">Cytochrome c</fullName>
    </submittedName>
</protein>
<dbReference type="InterPro" id="IPR036909">
    <property type="entry name" value="Cyt_c-like_dom_sf"/>
</dbReference>
<dbReference type="RefSeq" id="WP_159806374.1">
    <property type="nucleotide sequence ID" value="NZ_BLJE01000002.1"/>
</dbReference>
<dbReference type="Proteomes" id="UP000436822">
    <property type="component" value="Unassembled WGS sequence"/>
</dbReference>
<keyword evidence="5 6" id="KW-0408">Iron</keyword>
<keyword evidence="1" id="KW-0813">Transport</keyword>
<keyword evidence="9" id="KW-1185">Reference proteome</keyword>
<dbReference type="GO" id="GO:0046872">
    <property type="term" value="F:metal ion binding"/>
    <property type="evidence" value="ECO:0007669"/>
    <property type="project" value="UniProtKB-KW"/>
</dbReference>
<proteinExistence type="predicted"/>
<evidence type="ECO:0000259" key="7">
    <source>
        <dbReference type="PROSITE" id="PS51007"/>
    </source>
</evidence>
<dbReference type="GO" id="GO:0020037">
    <property type="term" value="F:heme binding"/>
    <property type="evidence" value="ECO:0007669"/>
    <property type="project" value="InterPro"/>
</dbReference>
<dbReference type="Pfam" id="PF00034">
    <property type="entry name" value="Cytochrom_C"/>
    <property type="match status" value="1"/>
</dbReference>
<gene>
    <name evidence="8" type="ORF">KIN_19500</name>
</gene>
<dbReference type="EMBL" id="BLJE01000002">
    <property type="protein sequence ID" value="GFE64876.1"/>
    <property type="molecule type" value="Genomic_DNA"/>
</dbReference>
<dbReference type="OrthoDB" id="9805828at2"/>
<accession>A0A6N6JF72</accession>
<keyword evidence="2 6" id="KW-0349">Heme</keyword>
<reference evidence="8 9" key="1">
    <citation type="submission" date="2019-12" db="EMBL/GenBank/DDBJ databases">
        <title>Litoreibacter badius sp. nov., a novel bacteriochlorophyll a-containing bacterium in the genus Litoreibacter.</title>
        <authorList>
            <person name="Kanamuro M."/>
            <person name="Takabe Y."/>
            <person name="Mori K."/>
            <person name="Takaichi S."/>
            <person name="Hanada S."/>
        </authorList>
    </citation>
    <scope>NUCLEOTIDE SEQUENCE [LARGE SCALE GENOMIC DNA]</scope>
    <source>
        <strain evidence="8 9">K6</strain>
    </source>
</reference>
<evidence type="ECO:0000256" key="2">
    <source>
        <dbReference type="ARBA" id="ARBA00022617"/>
    </source>
</evidence>
<evidence type="ECO:0000313" key="8">
    <source>
        <dbReference type="EMBL" id="GFE64876.1"/>
    </source>
</evidence>
<dbReference type="PROSITE" id="PS51007">
    <property type="entry name" value="CYTC"/>
    <property type="match status" value="1"/>
</dbReference>
<keyword evidence="4" id="KW-0249">Electron transport</keyword>